<organism evidence="4 5">
    <name type="scientific">Hevea brasiliensis</name>
    <name type="common">Para rubber tree</name>
    <name type="synonym">Siphonia brasiliensis</name>
    <dbReference type="NCBI Taxonomy" id="3981"/>
    <lineage>
        <taxon>Eukaryota</taxon>
        <taxon>Viridiplantae</taxon>
        <taxon>Streptophyta</taxon>
        <taxon>Embryophyta</taxon>
        <taxon>Tracheophyta</taxon>
        <taxon>Spermatophyta</taxon>
        <taxon>Magnoliopsida</taxon>
        <taxon>eudicotyledons</taxon>
        <taxon>Gunneridae</taxon>
        <taxon>Pentapetalae</taxon>
        <taxon>rosids</taxon>
        <taxon>fabids</taxon>
        <taxon>Malpighiales</taxon>
        <taxon>Euphorbiaceae</taxon>
        <taxon>Crotonoideae</taxon>
        <taxon>Micrandreae</taxon>
        <taxon>Hevea</taxon>
    </lineage>
</organism>
<evidence type="ECO:0000313" key="4">
    <source>
        <dbReference type="EMBL" id="KAJ9179615.1"/>
    </source>
</evidence>
<evidence type="ECO:0000256" key="1">
    <source>
        <dbReference type="ARBA" id="ARBA00004123"/>
    </source>
</evidence>
<keyword evidence="5" id="KW-1185">Reference proteome</keyword>
<accession>A0ABQ9MJQ6</accession>
<evidence type="ECO:0000256" key="2">
    <source>
        <dbReference type="ARBA" id="ARBA00023242"/>
    </source>
</evidence>
<dbReference type="InterPro" id="IPR012890">
    <property type="entry name" value="GCFC2-like"/>
</dbReference>
<comment type="caution">
    <text evidence="4">The sequence shown here is derived from an EMBL/GenBank/DDBJ whole genome shotgun (WGS) entry which is preliminary data.</text>
</comment>
<reference evidence="4" key="1">
    <citation type="journal article" date="2023" name="Plant Biotechnol. J.">
        <title>Chromosome-level wild Hevea brasiliensis genome provides new tools for genomic-assisted breeding and valuable loci to elevate rubber yield.</title>
        <authorList>
            <person name="Cheng H."/>
            <person name="Song X."/>
            <person name="Hu Y."/>
            <person name="Wu T."/>
            <person name="Yang Q."/>
            <person name="An Z."/>
            <person name="Feng S."/>
            <person name="Deng Z."/>
            <person name="Wu W."/>
            <person name="Zeng X."/>
            <person name="Tu M."/>
            <person name="Wang X."/>
            <person name="Huang H."/>
        </authorList>
    </citation>
    <scope>NUCLEOTIDE SEQUENCE</scope>
    <source>
        <strain evidence="4">MT/VB/25A 57/8</strain>
    </source>
</reference>
<proteinExistence type="predicted"/>
<comment type="subcellular location">
    <subcellularLocation>
        <location evidence="1">Nucleus</location>
    </subcellularLocation>
</comment>
<evidence type="ECO:0000256" key="3">
    <source>
        <dbReference type="SAM" id="MobiDB-lite"/>
    </source>
</evidence>
<sequence>MIGKKETSSSSHGVFEDFDNDDGDNGRIKAMIGITAARCPNSQVIVEEGTAGTGGVDEEDEEDKIWEQEQFRKGLGKRMDDASGTNRVFTSSTTAVMHNQQQQQQRPVMYVSVPSIIGASGASQGLDALSISQQAEIARNALQDNVRRLKVL</sequence>
<dbReference type="PANTHER" id="PTHR12214:SF0">
    <property type="entry name" value="LD29489P"/>
    <property type="match status" value="1"/>
</dbReference>
<gene>
    <name evidence="4" type="ORF">P3X46_011385</name>
</gene>
<name>A0ABQ9MJQ6_HEVBR</name>
<protein>
    <submittedName>
        <fullName evidence="4">Uncharacterized protein</fullName>
    </submittedName>
</protein>
<dbReference type="EMBL" id="JARPOI010000006">
    <property type="protein sequence ID" value="KAJ9179615.1"/>
    <property type="molecule type" value="Genomic_DNA"/>
</dbReference>
<dbReference type="Proteomes" id="UP001174677">
    <property type="component" value="Chromosome 6"/>
</dbReference>
<keyword evidence="2" id="KW-0539">Nucleus</keyword>
<dbReference type="PANTHER" id="PTHR12214">
    <property type="entry name" value="GC-RICH SEQUENCE DNA-BINDING FACTOR"/>
    <property type="match status" value="1"/>
</dbReference>
<evidence type="ECO:0000313" key="5">
    <source>
        <dbReference type="Proteomes" id="UP001174677"/>
    </source>
</evidence>
<feature type="region of interest" description="Disordered" evidence="3">
    <location>
        <begin position="1"/>
        <end position="23"/>
    </location>
</feature>